<feature type="transmembrane region" description="Helical" evidence="5">
    <location>
        <begin position="72"/>
        <end position="92"/>
    </location>
</feature>
<dbReference type="InterPro" id="IPR007829">
    <property type="entry name" value="TM2"/>
</dbReference>
<evidence type="ECO:0000259" key="6">
    <source>
        <dbReference type="Pfam" id="PF05154"/>
    </source>
</evidence>
<organism evidence="7 8">
    <name type="scientific">Campylobacter ureolyticus</name>
    <dbReference type="NCBI Taxonomy" id="827"/>
    <lineage>
        <taxon>Bacteria</taxon>
        <taxon>Pseudomonadati</taxon>
        <taxon>Campylobacterota</taxon>
        <taxon>Epsilonproteobacteria</taxon>
        <taxon>Campylobacterales</taxon>
        <taxon>Campylobacteraceae</taxon>
        <taxon>Campylobacter</taxon>
    </lineage>
</organism>
<protein>
    <submittedName>
        <fullName evidence="7">TM2 domain-containing protein</fullName>
    </submittedName>
</protein>
<evidence type="ECO:0000256" key="2">
    <source>
        <dbReference type="ARBA" id="ARBA00022692"/>
    </source>
</evidence>
<keyword evidence="2 5" id="KW-0812">Transmembrane</keyword>
<comment type="caution">
    <text evidence="7">The sequence shown here is derived from an EMBL/GenBank/DDBJ whole genome shotgun (WGS) entry which is preliminary data.</text>
</comment>
<accession>A0A2I1NAQ0</accession>
<name>A0A2I1NAQ0_9BACT</name>
<gene>
    <name evidence="7" type="ORF">CYJ41_03450</name>
</gene>
<keyword evidence="4 5" id="KW-0472">Membrane</keyword>
<evidence type="ECO:0000256" key="5">
    <source>
        <dbReference type="SAM" id="Phobius"/>
    </source>
</evidence>
<evidence type="ECO:0000313" key="7">
    <source>
        <dbReference type="EMBL" id="PKZ29425.1"/>
    </source>
</evidence>
<evidence type="ECO:0000256" key="4">
    <source>
        <dbReference type="ARBA" id="ARBA00023136"/>
    </source>
</evidence>
<sequence>MNNAILMQNLSKVLPNNAVYNLDKKLENLSEDKLNTLMIYKFKNPTLCLILSIFLGGWGVDRFYIGDIKMGLIKLIAPIIITIISILFIFIIGETLGGGLALILFLAYFIFVIVDIFRSFKECKELNYQAFLNIIR</sequence>
<dbReference type="RefSeq" id="WP_101637010.1">
    <property type="nucleotide sequence ID" value="NZ_JAPXGI010000002.1"/>
</dbReference>
<dbReference type="EMBL" id="PKHU01000003">
    <property type="protein sequence ID" value="PKZ29425.1"/>
    <property type="molecule type" value="Genomic_DNA"/>
</dbReference>
<dbReference type="Proteomes" id="UP000234639">
    <property type="component" value="Unassembled WGS sequence"/>
</dbReference>
<keyword evidence="3 5" id="KW-1133">Transmembrane helix</keyword>
<proteinExistence type="predicted"/>
<reference evidence="7 8" key="1">
    <citation type="submission" date="2017-12" db="EMBL/GenBank/DDBJ databases">
        <title>Phylogenetic diversity of female urinary microbiome.</title>
        <authorList>
            <person name="Thomas-White K."/>
            <person name="Wolfe A.J."/>
        </authorList>
    </citation>
    <scope>NUCLEOTIDE SEQUENCE [LARGE SCALE GENOMIC DNA]</scope>
    <source>
        <strain evidence="7 8">UMB0112</strain>
    </source>
</reference>
<feature type="transmembrane region" description="Helical" evidence="5">
    <location>
        <begin position="98"/>
        <end position="117"/>
    </location>
</feature>
<evidence type="ECO:0000256" key="1">
    <source>
        <dbReference type="ARBA" id="ARBA00004141"/>
    </source>
</evidence>
<dbReference type="AlphaFoldDB" id="A0A2I1NAQ0"/>
<evidence type="ECO:0000256" key="3">
    <source>
        <dbReference type="ARBA" id="ARBA00022989"/>
    </source>
</evidence>
<evidence type="ECO:0000313" key="8">
    <source>
        <dbReference type="Proteomes" id="UP000234639"/>
    </source>
</evidence>
<comment type="subcellular location">
    <subcellularLocation>
        <location evidence="1">Membrane</location>
        <topology evidence="1">Multi-pass membrane protein</topology>
    </subcellularLocation>
</comment>
<dbReference type="Pfam" id="PF05154">
    <property type="entry name" value="TM2"/>
    <property type="match status" value="1"/>
</dbReference>
<dbReference type="GO" id="GO:0016020">
    <property type="term" value="C:membrane"/>
    <property type="evidence" value="ECO:0007669"/>
    <property type="project" value="UniProtKB-SubCell"/>
</dbReference>
<feature type="domain" description="TM2" evidence="6">
    <location>
        <begin position="43"/>
        <end position="86"/>
    </location>
</feature>